<reference evidence="6" key="1">
    <citation type="submission" date="2022-06" db="EMBL/GenBank/DDBJ databases">
        <title>Draft genome sequences of Pragia fontium str. JCM24417.</title>
        <authorList>
            <person name="Wakabayashi Y."/>
            <person name="Kojima K."/>
        </authorList>
    </citation>
    <scope>NUCLEOTIDE SEQUENCE</scope>
    <source>
        <strain evidence="6">JCM 24417</strain>
    </source>
</reference>
<dbReference type="InterPro" id="IPR050090">
    <property type="entry name" value="Tyrosine_recombinase_XerCD"/>
</dbReference>
<dbReference type="InterPro" id="IPR013762">
    <property type="entry name" value="Integrase-like_cat_sf"/>
</dbReference>
<accession>A0ABQ5LLF8</accession>
<evidence type="ECO:0000313" key="7">
    <source>
        <dbReference type="Proteomes" id="UP001059610"/>
    </source>
</evidence>
<gene>
    <name evidence="6" type="ORF">SOASR032_26230</name>
</gene>
<dbReference type="RefSeq" id="WP_261822194.1">
    <property type="nucleotide sequence ID" value="NZ_BRLJ01000008.1"/>
</dbReference>
<sequence>MRKLTQQDIDDYLQELNTELYEDAKGIPAEARLTKLSGLEPVTPDEGKVYTQVISGFLESSFYDGSESFTENYLTKVLSQYYDIKGMETEIASAGIKYDLSLKKIQDARTAFLNRDHQGYEKILDSLKPPVISVPSVVYSSVSNQTISQPTVNNVPTLAEAWADFVKYKSDWTPRYKKEMEGMFSFIELILGTDTPVTQIKKSDIKNMLEVVESLPQRNKNPYKKMTPQECIDCEDIGENDFIASKSVAGYLKLCQSLFSTYLTDDKDIYTVSPTHGVKYDSKSKPYGAYSQTEMKKLVTYFISLSDWKKWVFLLLAYTGARRKEIATLTAEDVRLDADSGRHYLMIEDSKTEAGTRQIPLHNKLVKLGFMDLVKRIGKGKLFPEVTYNNQVTKVFHDIRENLDIPHLNDYNERRIVHSLRHTFITSALKSTGNHILVQQVVGHEHSNIGQTQRYTHRLSVSDLLCVVDGIKWV</sequence>
<keyword evidence="7" id="KW-1185">Reference proteome</keyword>
<feature type="domain" description="Tyr recombinase" evidence="5">
    <location>
        <begin position="285"/>
        <end position="469"/>
    </location>
</feature>
<evidence type="ECO:0000313" key="6">
    <source>
        <dbReference type="EMBL" id="GKX64054.1"/>
    </source>
</evidence>
<comment type="caution">
    <text evidence="6">The sequence shown here is derived from an EMBL/GenBank/DDBJ whole genome shotgun (WGS) entry which is preliminary data.</text>
</comment>
<keyword evidence="3" id="KW-0238">DNA-binding</keyword>
<proteinExistence type="inferred from homology"/>
<evidence type="ECO:0000256" key="4">
    <source>
        <dbReference type="ARBA" id="ARBA00023172"/>
    </source>
</evidence>
<dbReference type="Gene3D" id="1.10.443.10">
    <property type="entry name" value="Intergrase catalytic core"/>
    <property type="match status" value="1"/>
</dbReference>
<protein>
    <recommendedName>
        <fullName evidence="5">Tyr recombinase domain-containing protein</fullName>
    </recommendedName>
</protein>
<dbReference type="InterPro" id="IPR011010">
    <property type="entry name" value="DNA_brk_join_enz"/>
</dbReference>
<dbReference type="PANTHER" id="PTHR30349">
    <property type="entry name" value="PHAGE INTEGRASE-RELATED"/>
    <property type="match status" value="1"/>
</dbReference>
<dbReference type="Proteomes" id="UP001059610">
    <property type="component" value="Unassembled WGS sequence"/>
</dbReference>
<dbReference type="PANTHER" id="PTHR30349:SF41">
    <property type="entry name" value="INTEGRASE_RECOMBINASE PROTEIN MJ0367-RELATED"/>
    <property type="match status" value="1"/>
</dbReference>
<evidence type="ECO:0000259" key="5">
    <source>
        <dbReference type="PROSITE" id="PS51898"/>
    </source>
</evidence>
<evidence type="ECO:0000256" key="2">
    <source>
        <dbReference type="ARBA" id="ARBA00022908"/>
    </source>
</evidence>
<dbReference type="SUPFAM" id="SSF56349">
    <property type="entry name" value="DNA breaking-rejoining enzymes"/>
    <property type="match status" value="1"/>
</dbReference>
<dbReference type="PROSITE" id="PS51898">
    <property type="entry name" value="TYR_RECOMBINASE"/>
    <property type="match status" value="1"/>
</dbReference>
<comment type="similarity">
    <text evidence="1">Belongs to the 'phage' integrase family.</text>
</comment>
<dbReference type="EMBL" id="BRLJ01000008">
    <property type="protein sequence ID" value="GKX64054.1"/>
    <property type="molecule type" value="Genomic_DNA"/>
</dbReference>
<evidence type="ECO:0000256" key="1">
    <source>
        <dbReference type="ARBA" id="ARBA00008857"/>
    </source>
</evidence>
<keyword evidence="4" id="KW-0233">DNA recombination</keyword>
<evidence type="ECO:0000256" key="3">
    <source>
        <dbReference type="ARBA" id="ARBA00023125"/>
    </source>
</evidence>
<keyword evidence="2" id="KW-0229">DNA integration</keyword>
<dbReference type="Pfam" id="PF00589">
    <property type="entry name" value="Phage_integrase"/>
    <property type="match status" value="1"/>
</dbReference>
<organism evidence="6 7">
    <name type="scientific">Pragia fontium</name>
    <dbReference type="NCBI Taxonomy" id="82985"/>
    <lineage>
        <taxon>Bacteria</taxon>
        <taxon>Pseudomonadati</taxon>
        <taxon>Pseudomonadota</taxon>
        <taxon>Gammaproteobacteria</taxon>
        <taxon>Enterobacterales</taxon>
        <taxon>Budviciaceae</taxon>
        <taxon>Pragia</taxon>
    </lineage>
</organism>
<dbReference type="InterPro" id="IPR002104">
    <property type="entry name" value="Integrase_catalytic"/>
</dbReference>
<name>A0ABQ5LLF8_9GAMM</name>